<comment type="caution">
    <text evidence="4">The sequence shown here is derived from an EMBL/GenBank/DDBJ whole genome shotgun (WGS) entry which is preliminary data.</text>
</comment>
<dbReference type="Proteomes" id="UP000830375">
    <property type="component" value="Unassembled WGS sequence"/>
</dbReference>
<keyword evidence="1" id="KW-0677">Repeat</keyword>
<sequence>MPNGAANTHGGKQRDQDGLKDKQILPGALKLRAAGVRESVSHTTQPDDPSQTAEPPVLLDLPENRSTIPPAHDAPDRCTSHFDAVAQIRGEAFFFKGGKYWVFKDNNVEEGYPRLVTDFGLPAEGVDAVFVWLHNEKTYFFKDNRYWRYDDHLRRMDLGYPKDTALWKGIPSQLDDAMRWSDRASYFFKGKEYWRVAGSDMEVEAGYPRPIGKDWLVCTEMQSDSPEMQNNSNTRLHGQHHADHAENGYEVCSCTSDSASPLGTRLTLSPAWVLAPLWTLTLALSSAPL</sequence>
<reference evidence="4 5" key="1">
    <citation type="submission" date="2022-01" db="EMBL/GenBank/DDBJ databases">
        <title>A high-quality chromosome-level genome assembly of rohu carp, Labeo rohita.</title>
        <authorList>
            <person name="Arick M.A. II"/>
            <person name="Hsu C.-Y."/>
            <person name="Magbanua Z."/>
            <person name="Pechanova O."/>
            <person name="Grover C."/>
            <person name="Miller E."/>
            <person name="Thrash A."/>
            <person name="Ezzel L."/>
            <person name="Alam S."/>
            <person name="Benzie J."/>
            <person name="Hamilton M."/>
            <person name="Karsi A."/>
            <person name="Lawrence M.L."/>
            <person name="Peterson D.G."/>
        </authorList>
    </citation>
    <scope>NUCLEOTIDE SEQUENCE [LARGE SCALE GENOMIC DNA]</scope>
    <source>
        <strain evidence="5">BAU-BD-2019</strain>
        <tissue evidence="4">Blood</tissue>
    </source>
</reference>
<organism evidence="4 5">
    <name type="scientific">Labeo rohita</name>
    <name type="common">Indian major carp</name>
    <name type="synonym">Cyprinus rohita</name>
    <dbReference type="NCBI Taxonomy" id="84645"/>
    <lineage>
        <taxon>Eukaryota</taxon>
        <taxon>Metazoa</taxon>
        <taxon>Chordata</taxon>
        <taxon>Craniata</taxon>
        <taxon>Vertebrata</taxon>
        <taxon>Euteleostomi</taxon>
        <taxon>Actinopterygii</taxon>
        <taxon>Neopterygii</taxon>
        <taxon>Teleostei</taxon>
        <taxon>Ostariophysi</taxon>
        <taxon>Cypriniformes</taxon>
        <taxon>Cyprinidae</taxon>
        <taxon>Labeoninae</taxon>
        <taxon>Labeonini</taxon>
        <taxon>Labeo</taxon>
    </lineage>
</organism>
<feature type="region of interest" description="Disordered" evidence="3">
    <location>
        <begin position="1"/>
        <end position="75"/>
    </location>
</feature>
<dbReference type="InterPro" id="IPR000585">
    <property type="entry name" value="Hemopexin-like_dom"/>
</dbReference>
<evidence type="ECO:0000256" key="1">
    <source>
        <dbReference type="ARBA" id="ARBA00022737"/>
    </source>
</evidence>
<feature type="repeat" description="Hemopexin" evidence="2">
    <location>
        <begin position="123"/>
        <end position="170"/>
    </location>
</feature>
<feature type="compositionally biased region" description="Polar residues" evidence="3">
    <location>
        <begin position="41"/>
        <end position="53"/>
    </location>
</feature>
<dbReference type="CDD" id="cd00094">
    <property type="entry name" value="HX"/>
    <property type="match status" value="1"/>
</dbReference>
<evidence type="ECO:0000256" key="2">
    <source>
        <dbReference type="PROSITE-ProRule" id="PRU01011"/>
    </source>
</evidence>
<evidence type="ECO:0000256" key="3">
    <source>
        <dbReference type="SAM" id="MobiDB-lite"/>
    </source>
</evidence>
<protein>
    <submittedName>
        <fullName evidence="4">Matrix metalloproteinase-17</fullName>
    </submittedName>
</protein>
<keyword evidence="4" id="KW-0482">Metalloprotease</keyword>
<dbReference type="PROSITE" id="PS51642">
    <property type="entry name" value="HEMOPEXIN_2"/>
    <property type="match status" value="3"/>
</dbReference>
<name>A0ABQ8LLE0_LABRO</name>
<keyword evidence="4" id="KW-0645">Protease</keyword>
<feature type="repeat" description="Hemopexin" evidence="2">
    <location>
        <begin position="79"/>
        <end position="122"/>
    </location>
</feature>
<dbReference type="InterPro" id="IPR018487">
    <property type="entry name" value="Hemopexin-like_repeat"/>
</dbReference>
<dbReference type="InterPro" id="IPR036375">
    <property type="entry name" value="Hemopexin-like_dom_sf"/>
</dbReference>
<dbReference type="PANTHER" id="PTHR10201">
    <property type="entry name" value="MATRIX METALLOPROTEINASE"/>
    <property type="match status" value="1"/>
</dbReference>
<dbReference type="GO" id="GO:0008237">
    <property type="term" value="F:metallopeptidase activity"/>
    <property type="evidence" value="ECO:0007669"/>
    <property type="project" value="UniProtKB-KW"/>
</dbReference>
<dbReference type="EMBL" id="JACTAM010000021">
    <property type="protein sequence ID" value="KAI2651474.1"/>
    <property type="molecule type" value="Genomic_DNA"/>
</dbReference>
<dbReference type="Gene3D" id="2.110.10.10">
    <property type="entry name" value="Hemopexin-like domain"/>
    <property type="match status" value="1"/>
</dbReference>
<gene>
    <name evidence="4" type="ORF">H4Q32_019578</name>
</gene>
<dbReference type="Pfam" id="PF00045">
    <property type="entry name" value="Hemopexin"/>
    <property type="match status" value="3"/>
</dbReference>
<feature type="compositionally biased region" description="Basic and acidic residues" evidence="3">
    <location>
        <begin position="12"/>
        <end position="23"/>
    </location>
</feature>
<dbReference type="PANTHER" id="PTHR10201:SF330">
    <property type="entry name" value="MATRIX METALLOPROTEINASE-17"/>
    <property type="match status" value="1"/>
</dbReference>
<dbReference type="SMART" id="SM00120">
    <property type="entry name" value="HX"/>
    <property type="match status" value="3"/>
</dbReference>
<keyword evidence="4" id="KW-0378">Hydrolase</keyword>
<proteinExistence type="predicted"/>
<evidence type="ECO:0000313" key="5">
    <source>
        <dbReference type="Proteomes" id="UP000830375"/>
    </source>
</evidence>
<dbReference type="SUPFAM" id="SSF50923">
    <property type="entry name" value="Hemopexin-like domain"/>
    <property type="match status" value="1"/>
</dbReference>
<feature type="repeat" description="Hemopexin" evidence="2">
    <location>
        <begin position="171"/>
        <end position="218"/>
    </location>
</feature>
<evidence type="ECO:0000313" key="4">
    <source>
        <dbReference type="EMBL" id="KAI2651474.1"/>
    </source>
</evidence>
<accession>A0ABQ8LLE0</accession>
<keyword evidence="5" id="KW-1185">Reference proteome</keyword>